<evidence type="ECO:0000313" key="3">
    <source>
        <dbReference type="EMBL" id="CAF0772132.1"/>
    </source>
</evidence>
<dbReference type="InterPro" id="IPR050952">
    <property type="entry name" value="TRIM-NHL_E3_ligases"/>
</dbReference>
<dbReference type="Proteomes" id="UP000663828">
    <property type="component" value="Unassembled WGS sequence"/>
</dbReference>
<dbReference type="InterPro" id="IPR001258">
    <property type="entry name" value="NHL_repeat"/>
</dbReference>
<evidence type="ECO:0000256" key="2">
    <source>
        <dbReference type="PROSITE-ProRule" id="PRU00504"/>
    </source>
</evidence>
<dbReference type="PANTHER" id="PTHR24104:SF25">
    <property type="entry name" value="PROTEIN LIN-41"/>
    <property type="match status" value="1"/>
</dbReference>
<dbReference type="Gene3D" id="2.120.10.30">
    <property type="entry name" value="TolB, C-terminal domain"/>
    <property type="match status" value="2"/>
</dbReference>
<feature type="repeat" description="NHL" evidence="2">
    <location>
        <begin position="440"/>
        <end position="476"/>
    </location>
</feature>
<evidence type="ECO:0000313" key="5">
    <source>
        <dbReference type="Proteomes" id="UP000663828"/>
    </source>
</evidence>
<evidence type="ECO:0000313" key="4">
    <source>
        <dbReference type="EMBL" id="CAF0834448.1"/>
    </source>
</evidence>
<dbReference type="GO" id="GO:0008270">
    <property type="term" value="F:zinc ion binding"/>
    <property type="evidence" value="ECO:0007669"/>
    <property type="project" value="UniProtKB-KW"/>
</dbReference>
<comment type="caution">
    <text evidence="4">The sequence shown here is derived from an EMBL/GenBank/DDBJ whole genome shotgun (WGS) entry which is preliminary data.</text>
</comment>
<dbReference type="PANTHER" id="PTHR24104">
    <property type="entry name" value="E3 UBIQUITIN-PROTEIN LIGASE NHLRC1-RELATED"/>
    <property type="match status" value="1"/>
</dbReference>
<dbReference type="AlphaFoldDB" id="A0A813V103"/>
<dbReference type="CDD" id="cd05819">
    <property type="entry name" value="NHL"/>
    <property type="match status" value="1"/>
</dbReference>
<feature type="repeat" description="NHL" evidence="2">
    <location>
        <begin position="242"/>
        <end position="285"/>
    </location>
</feature>
<dbReference type="EMBL" id="CAJNOR010000192">
    <property type="protein sequence ID" value="CAF0834448.1"/>
    <property type="molecule type" value="Genomic_DNA"/>
</dbReference>
<dbReference type="InterPro" id="IPR011042">
    <property type="entry name" value="6-blade_b-propeller_TolB-like"/>
</dbReference>
<keyword evidence="1" id="KW-0677">Repeat</keyword>
<dbReference type="OrthoDB" id="6086606at2759"/>
<dbReference type="Pfam" id="PF01436">
    <property type="entry name" value="NHL"/>
    <property type="match status" value="2"/>
</dbReference>
<name>A0A813V103_ADIRI</name>
<sequence>MATGRTHCVVCGKDKATSKCSGCLNDFCYSHLGQHRQELAQELDKIEVHRDLFQQTLLDRKNDQQNHSLMKEIDQWEYDSIEKIRQKAKQTKEILLQRIAEHDIEIDHKLHVLTNKLREGRANDDITEIDLTCWKSKLEELNENLNKLPAASIRHTTMPLVNEIEVHISFVQSKLPSLSADAKWSQNGIVFAGGCGTGNKLNQLWHPYSLRIDMDDVVYISDYDNHRIVKWRNGDREGQIVASRFGSEDQNGQLKRPTDLVVNSTTNSVIVIDYGNRRVLRFGQQNSSKEEVIVSDIDSCGLSMDKNGYIYVADYKKHEVRRWEIGNTDKALVAGGNGMGDGLDQLDSPTHIFVDQDYALYVSDTGNHRVMKWMQNSKQGIIVAGGHGKGNGVTQLWNPRGIFVDELGTVYVADYGNHRIMRWLKGAIEGTILAGGNGPGNRADQLNSPTNLSFDKQGNLYVTDFHNHRVQKFDLS</sequence>
<accession>A0A813V103</accession>
<proteinExistence type="predicted"/>
<organism evidence="4 5">
    <name type="scientific">Adineta ricciae</name>
    <name type="common">Rotifer</name>
    <dbReference type="NCBI Taxonomy" id="249248"/>
    <lineage>
        <taxon>Eukaryota</taxon>
        <taxon>Metazoa</taxon>
        <taxon>Spiralia</taxon>
        <taxon>Gnathifera</taxon>
        <taxon>Rotifera</taxon>
        <taxon>Eurotatoria</taxon>
        <taxon>Bdelloidea</taxon>
        <taxon>Adinetida</taxon>
        <taxon>Adinetidae</taxon>
        <taxon>Adineta</taxon>
    </lineage>
</organism>
<keyword evidence="5" id="KW-1185">Reference proteome</keyword>
<gene>
    <name evidence="3" type="ORF">EDS130_LOCUS3374</name>
    <name evidence="4" type="ORF">XAT740_LOCUS4633</name>
</gene>
<evidence type="ECO:0000256" key="1">
    <source>
        <dbReference type="ARBA" id="ARBA00022737"/>
    </source>
</evidence>
<dbReference type="Gene3D" id="2.40.10.500">
    <property type="match status" value="1"/>
</dbReference>
<dbReference type="Proteomes" id="UP000663852">
    <property type="component" value="Unassembled WGS sequence"/>
</dbReference>
<dbReference type="SUPFAM" id="SSF101898">
    <property type="entry name" value="NHL repeat"/>
    <property type="match status" value="1"/>
</dbReference>
<protein>
    <submittedName>
        <fullName evidence="4">Uncharacterized protein</fullName>
    </submittedName>
</protein>
<reference evidence="4" key="1">
    <citation type="submission" date="2021-02" db="EMBL/GenBank/DDBJ databases">
        <authorList>
            <person name="Nowell W R."/>
        </authorList>
    </citation>
    <scope>NUCLEOTIDE SEQUENCE</scope>
</reference>
<dbReference type="PROSITE" id="PS51125">
    <property type="entry name" value="NHL"/>
    <property type="match status" value="2"/>
</dbReference>
<dbReference type="EMBL" id="CAJNOJ010000008">
    <property type="protein sequence ID" value="CAF0772132.1"/>
    <property type="molecule type" value="Genomic_DNA"/>
</dbReference>